<evidence type="ECO:0000313" key="3">
    <source>
        <dbReference type="EMBL" id="KAJ7762377.1"/>
    </source>
</evidence>
<feature type="compositionally biased region" description="Basic and acidic residues" evidence="1">
    <location>
        <begin position="404"/>
        <end position="413"/>
    </location>
</feature>
<feature type="compositionally biased region" description="Pro residues" evidence="1">
    <location>
        <begin position="259"/>
        <end position="272"/>
    </location>
</feature>
<organism evidence="3 4">
    <name type="scientific">Mycena maculata</name>
    <dbReference type="NCBI Taxonomy" id="230809"/>
    <lineage>
        <taxon>Eukaryota</taxon>
        <taxon>Fungi</taxon>
        <taxon>Dikarya</taxon>
        <taxon>Basidiomycota</taxon>
        <taxon>Agaricomycotina</taxon>
        <taxon>Agaricomycetes</taxon>
        <taxon>Agaricomycetidae</taxon>
        <taxon>Agaricales</taxon>
        <taxon>Marasmiineae</taxon>
        <taxon>Mycenaceae</taxon>
        <taxon>Mycena</taxon>
    </lineage>
</organism>
<keyword evidence="2" id="KW-0472">Membrane</keyword>
<feature type="compositionally biased region" description="Basic and acidic residues" evidence="1">
    <location>
        <begin position="483"/>
        <end position="520"/>
    </location>
</feature>
<evidence type="ECO:0000256" key="2">
    <source>
        <dbReference type="SAM" id="Phobius"/>
    </source>
</evidence>
<sequence>MPDKARPRAALALLAALAPDKGHALAPPLPPPLPLAFDIAITPAPTPTTTARYVPPQYSSGPDGVWRRLDSYALVGSTICDSCTSTPTSTIDPSSDEFTSSLPSGWNHTPVATPERIRLTIGLSLALAVVIVATIVRCSLYRRAKTPQALARKAEKAARRAEQGFGEKREDEKAPKTPLRKWLRATARWRDNARYLARQRRGRRAHPHTPYPASTGASPAASRESLVTAALTRTSTRASDVPSLSSASSTSLEILPPLHLEPPAYPASPPLSPTRARPRGKRRDLDLDLDNDELELGPGSALEEAHPPYTPAYAYVAAPVRHVATDDKALLESLAARASAPPAFAAASSSGGAYVPDEDELPLPELEPHPAYEPAAASSSSASMPAPPAGRIPPPPAPSGAGWEKMEAERAYAVRDAQPQLFAPSAPSYAPQPPEAGPSTPRLLTAPSAPPLFEDEDAEEGGGLASAPPMFDEDADENGESDNWEREWETDGDAEGARRASAETREGAWRTGTSERERHAPVGAGEAHDTGWVAA</sequence>
<protein>
    <submittedName>
        <fullName evidence="3">Uncharacterized protein</fullName>
    </submittedName>
</protein>
<gene>
    <name evidence="3" type="ORF">DFH07DRAFT_1019650</name>
</gene>
<dbReference type="EMBL" id="JARJLG010000043">
    <property type="protein sequence ID" value="KAJ7762377.1"/>
    <property type="molecule type" value="Genomic_DNA"/>
</dbReference>
<keyword evidence="4" id="KW-1185">Reference proteome</keyword>
<feature type="compositionally biased region" description="Basic residues" evidence="1">
    <location>
        <begin position="198"/>
        <end position="207"/>
    </location>
</feature>
<feature type="compositionally biased region" description="Pro residues" evidence="1">
    <location>
        <begin position="385"/>
        <end position="398"/>
    </location>
</feature>
<keyword evidence="2" id="KW-1133">Transmembrane helix</keyword>
<dbReference type="AlphaFoldDB" id="A0AAD7NIP3"/>
<feature type="region of interest" description="Disordered" evidence="1">
    <location>
        <begin position="198"/>
        <end position="226"/>
    </location>
</feature>
<evidence type="ECO:0000256" key="1">
    <source>
        <dbReference type="SAM" id="MobiDB-lite"/>
    </source>
</evidence>
<comment type="caution">
    <text evidence="3">The sequence shown here is derived from an EMBL/GenBank/DDBJ whole genome shotgun (WGS) entry which is preliminary data.</text>
</comment>
<accession>A0AAD7NIP3</accession>
<evidence type="ECO:0000313" key="4">
    <source>
        <dbReference type="Proteomes" id="UP001215280"/>
    </source>
</evidence>
<proteinExistence type="predicted"/>
<keyword evidence="2" id="KW-0812">Transmembrane</keyword>
<feature type="compositionally biased region" description="Low complexity" evidence="1">
    <location>
        <begin position="372"/>
        <end position="384"/>
    </location>
</feature>
<feature type="transmembrane region" description="Helical" evidence="2">
    <location>
        <begin position="117"/>
        <end position="136"/>
    </location>
</feature>
<reference evidence="3" key="1">
    <citation type="submission" date="2023-03" db="EMBL/GenBank/DDBJ databases">
        <title>Massive genome expansion in bonnet fungi (Mycena s.s.) driven by repeated elements and novel gene families across ecological guilds.</title>
        <authorList>
            <consortium name="Lawrence Berkeley National Laboratory"/>
            <person name="Harder C.B."/>
            <person name="Miyauchi S."/>
            <person name="Viragh M."/>
            <person name="Kuo A."/>
            <person name="Thoen E."/>
            <person name="Andreopoulos B."/>
            <person name="Lu D."/>
            <person name="Skrede I."/>
            <person name="Drula E."/>
            <person name="Henrissat B."/>
            <person name="Morin E."/>
            <person name="Kohler A."/>
            <person name="Barry K."/>
            <person name="LaButti K."/>
            <person name="Morin E."/>
            <person name="Salamov A."/>
            <person name="Lipzen A."/>
            <person name="Mereny Z."/>
            <person name="Hegedus B."/>
            <person name="Baldrian P."/>
            <person name="Stursova M."/>
            <person name="Weitz H."/>
            <person name="Taylor A."/>
            <person name="Grigoriev I.V."/>
            <person name="Nagy L.G."/>
            <person name="Martin F."/>
            <person name="Kauserud H."/>
        </authorList>
    </citation>
    <scope>NUCLEOTIDE SEQUENCE</scope>
    <source>
        <strain evidence="3">CBHHK188m</strain>
    </source>
</reference>
<dbReference type="Proteomes" id="UP001215280">
    <property type="component" value="Unassembled WGS sequence"/>
</dbReference>
<feature type="region of interest" description="Disordered" evidence="1">
    <location>
        <begin position="257"/>
        <end position="292"/>
    </location>
</feature>
<feature type="compositionally biased region" description="Acidic residues" evidence="1">
    <location>
        <begin position="471"/>
        <end position="482"/>
    </location>
</feature>
<name>A0AAD7NIP3_9AGAR</name>
<feature type="region of interest" description="Disordered" evidence="1">
    <location>
        <begin position="345"/>
        <end position="535"/>
    </location>
</feature>